<evidence type="ECO:0000313" key="8">
    <source>
        <dbReference type="EMBL" id="KAL2279565.1"/>
    </source>
</evidence>
<protein>
    <recommendedName>
        <fullName evidence="7">FAD-binding PCMH-type domain-containing protein</fullName>
    </recommendedName>
</protein>
<evidence type="ECO:0000256" key="1">
    <source>
        <dbReference type="ARBA" id="ARBA00001974"/>
    </source>
</evidence>
<accession>A0ABR4EB00</accession>
<evidence type="ECO:0000256" key="5">
    <source>
        <dbReference type="ARBA" id="ARBA00023002"/>
    </source>
</evidence>
<evidence type="ECO:0000256" key="6">
    <source>
        <dbReference type="SAM" id="SignalP"/>
    </source>
</evidence>
<dbReference type="SUPFAM" id="SSF56176">
    <property type="entry name" value="FAD-binding/transporter-associated domain-like"/>
    <property type="match status" value="1"/>
</dbReference>
<gene>
    <name evidence="8" type="ORF">FJTKL_13261</name>
</gene>
<dbReference type="InterPro" id="IPR050416">
    <property type="entry name" value="FAD-linked_Oxidoreductase"/>
</dbReference>
<comment type="caution">
    <text evidence="8">The sequence shown here is derived from an EMBL/GenBank/DDBJ whole genome shotgun (WGS) entry which is preliminary data.</text>
</comment>
<evidence type="ECO:0000313" key="9">
    <source>
        <dbReference type="Proteomes" id="UP001600888"/>
    </source>
</evidence>
<proteinExistence type="inferred from homology"/>
<dbReference type="PROSITE" id="PS51387">
    <property type="entry name" value="FAD_PCMH"/>
    <property type="match status" value="1"/>
</dbReference>
<feature type="signal peptide" evidence="6">
    <location>
        <begin position="1"/>
        <end position="21"/>
    </location>
</feature>
<keyword evidence="9" id="KW-1185">Reference proteome</keyword>
<keyword evidence="3" id="KW-0285">Flavoprotein</keyword>
<dbReference type="Proteomes" id="UP001600888">
    <property type="component" value="Unassembled WGS sequence"/>
</dbReference>
<name>A0ABR4EB00_9PEZI</name>
<dbReference type="Pfam" id="PF08031">
    <property type="entry name" value="BBE"/>
    <property type="match status" value="1"/>
</dbReference>
<reference evidence="8 9" key="1">
    <citation type="submission" date="2024-03" db="EMBL/GenBank/DDBJ databases">
        <title>A high-quality draft genome sequence of Diaporthe vaccinii, a causative agent of upright dieback and viscid rot disease in cranberry plants.</title>
        <authorList>
            <person name="Sarrasin M."/>
            <person name="Lang B.F."/>
            <person name="Burger G."/>
        </authorList>
    </citation>
    <scope>NUCLEOTIDE SEQUENCE [LARGE SCALE GENOMIC DNA]</scope>
    <source>
        <strain evidence="8 9">IS7</strain>
    </source>
</reference>
<dbReference type="Pfam" id="PF01565">
    <property type="entry name" value="FAD_binding_4"/>
    <property type="match status" value="1"/>
</dbReference>
<comment type="cofactor">
    <cofactor evidence="1">
        <name>FAD</name>
        <dbReference type="ChEBI" id="CHEBI:57692"/>
    </cofactor>
</comment>
<dbReference type="InterPro" id="IPR036318">
    <property type="entry name" value="FAD-bd_PCMH-like_sf"/>
</dbReference>
<sequence>MVSLNFIHAAVLLFGSLGTQATTTPAGCRKLNTDTDWPTQAQWEAALPGVVATNGSDEHGPLPDYRLQARSVEDVQNAVRFAKEHNLRLSVLTTGHDQLQRSDAGSGLLIDLSLFQGARVMPTYTATTEGLPFVGIDTEAEAIELVEGEQAAVSFGPALAGLPLNYAVSKSGLFTVSGGAATVAVGGGWGQNGGYGPLTSQYGLGVDQWLEALIVTPDGELKVANNAINSDLFWAIRGGGGSTFGVIVQATWKAHVTVPITGFNWYINSTLNASDLEQGTYPTSEALRYLLGQAKHLQENGISATFYTFPTNIRCFAIHPGTQAGIAKANEIWGPILSNVSSLPGITPFQTRAFEFSSYREFFEGTYGTLVPQPTTADYRYDRGTIPYDSRLLSAEHLSDPSLTQALAETGGSIGVQIMSPGDRVGNGSAVAANPGWRKAAALIIANKTNSTSAAGLRRLAPDMGTYINEASVTEPNWSSSFWGTNYPRLSELKRKYDPDMRFWISPGINADYMHVVDGRACMVDPIPATPSEYPPMTDRRFSANLTTDRDFLFGHQELTGSTFPAPGTELGLPAVS</sequence>
<evidence type="ECO:0000256" key="3">
    <source>
        <dbReference type="ARBA" id="ARBA00022630"/>
    </source>
</evidence>
<dbReference type="PANTHER" id="PTHR42973:SF39">
    <property type="entry name" value="FAD-BINDING PCMH-TYPE DOMAIN-CONTAINING PROTEIN"/>
    <property type="match status" value="1"/>
</dbReference>
<evidence type="ECO:0000256" key="4">
    <source>
        <dbReference type="ARBA" id="ARBA00022827"/>
    </source>
</evidence>
<feature type="domain" description="FAD-binding PCMH-type" evidence="7">
    <location>
        <begin position="59"/>
        <end position="257"/>
    </location>
</feature>
<keyword evidence="5" id="KW-0560">Oxidoreductase</keyword>
<organism evidence="8 9">
    <name type="scientific">Diaporthe vaccinii</name>
    <dbReference type="NCBI Taxonomy" id="105482"/>
    <lineage>
        <taxon>Eukaryota</taxon>
        <taxon>Fungi</taxon>
        <taxon>Dikarya</taxon>
        <taxon>Ascomycota</taxon>
        <taxon>Pezizomycotina</taxon>
        <taxon>Sordariomycetes</taxon>
        <taxon>Sordariomycetidae</taxon>
        <taxon>Diaporthales</taxon>
        <taxon>Diaporthaceae</taxon>
        <taxon>Diaporthe</taxon>
        <taxon>Diaporthe eres species complex</taxon>
    </lineage>
</organism>
<keyword evidence="6" id="KW-0732">Signal</keyword>
<dbReference type="PANTHER" id="PTHR42973">
    <property type="entry name" value="BINDING OXIDOREDUCTASE, PUTATIVE (AFU_ORTHOLOGUE AFUA_1G17690)-RELATED"/>
    <property type="match status" value="1"/>
</dbReference>
<dbReference type="InterPro" id="IPR016169">
    <property type="entry name" value="FAD-bd_PCMH_sub2"/>
</dbReference>
<comment type="similarity">
    <text evidence="2">Belongs to the oxygen-dependent FAD-linked oxidoreductase family.</text>
</comment>
<dbReference type="InterPro" id="IPR016166">
    <property type="entry name" value="FAD-bd_PCMH"/>
</dbReference>
<evidence type="ECO:0000259" key="7">
    <source>
        <dbReference type="PROSITE" id="PS51387"/>
    </source>
</evidence>
<dbReference type="InterPro" id="IPR006094">
    <property type="entry name" value="Oxid_FAD_bind_N"/>
</dbReference>
<evidence type="ECO:0000256" key="2">
    <source>
        <dbReference type="ARBA" id="ARBA00005466"/>
    </source>
</evidence>
<dbReference type="EMBL" id="JBAWTH010000074">
    <property type="protein sequence ID" value="KAL2279565.1"/>
    <property type="molecule type" value="Genomic_DNA"/>
</dbReference>
<feature type="chain" id="PRO_5045399118" description="FAD-binding PCMH-type domain-containing protein" evidence="6">
    <location>
        <begin position="22"/>
        <end position="577"/>
    </location>
</feature>
<keyword evidence="4" id="KW-0274">FAD</keyword>
<dbReference type="InterPro" id="IPR012951">
    <property type="entry name" value="BBE"/>
</dbReference>
<dbReference type="Gene3D" id="3.30.465.10">
    <property type="match status" value="2"/>
</dbReference>